<comment type="catalytic activity">
    <reaction evidence="1 8">
        <text>L-alanine = D-alanine</text>
        <dbReference type="Rhea" id="RHEA:20249"/>
        <dbReference type="ChEBI" id="CHEBI:57416"/>
        <dbReference type="ChEBI" id="CHEBI:57972"/>
        <dbReference type="EC" id="5.1.1.1"/>
    </reaction>
</comment>
<dbReference type="NCBIfam" id="TIGR00492">
    <property type="entry name" value="alr"/>
    <property type="match status" value="1"/>
</dbReference>
<dbReference type="Pfam" id="PF01168">
    <property type="entry name" value="Ala_racemase_N"/>
    <property type="match status" value="1"/>
</dbReference>
<evidence type="ECO:0000256" key="5">
    <source>
        <dbReference type="ARBA" id="ARBA00022898"/>
    </source>
</evidence>
<proteinExistence type="inferred from homology"/>
<comment type="cofactor">
    <cofactor evidence="2 8 9">
        <name>pyridoxal 5'-phosphate</name>
        <dbReference type="ChEBI" id="CHEBI:597326"/>
    </cofactor>
</comment>
<dbReference type="GO" id="GO:0042803">
    <property type="term" value="F:protein homodimerization activity"/>
    <property type="evidence" value="ECO:0007669"/>
    <property type="project" value="UniProtKB-ARBA"/>
</dbReference>
<feature type="domain" description="Alanine racemase C-terminal" evidence="11">
    <location>
        <begin position="233"/>
        <end position="357"/>
    </location>
</feature>
<dbReference type="InterPro" id="IPR029066">
    <property type="entry name" value="PLP-binding_barrel"/>
</dbReference>
<dbReference type="InterPro" id="IPR011079">
    <property type="entry name" value="Ala_racemase_C"/>
</dbReference>
<evidence type="ECO:0000313" key="12">
    <source>
        <dbReference type="EMBL" id="XBS70038.1"/>
    </source>
</evidence>
<dbReference type="GO" id="GO:0008784">
    <property type="term" value="F:alanine racemase activity"/>
    <property type="evidence" value="ECO:0007669"/>
    <property type="project" value="UniProtKB-UniRule"/>
</dbReference>
<dbReference type="GO" id="GO:0030170">
    <property type="term" value="F:pyridoxal phosphate binding"/>
    <property type="evidence" value="ECO:0007669"/>
    <property type="project" value="UniProtKB-UniRule"/>
</dbReference>
<name>A0AAU7QAA7_9GAMM</name>
<dbReference type="FunFam" id="2.40.37.10:FF:000002">
    <property type="entry name" value="Alanine racemase"/>
    <property type="match status" value="1"/>
</dbReference>
<protein>
    <recommendedName>
        <fullName evidence="8">Alanine racemase</fullName>
        <ecNumber evidence="8">5.1.1.1</ecNumber>
    </recommendedName>
</protein>
<feature type="active site" description="Proton acceptor; specific for L-alanine" evidence="8">
    <location>
        <position position="254"/>
    </location>
</feature>
<dbReference type="SUPFAM" id="SSF50621">
    <property type="entry name" value="Alanine racemase C-terminal domain-like"/>
    <property type="match status" value="1"/>
</dbReference>
<dbReference type="EC" id="5.1.1.1" evidence="8"/>
<keyword evidence="5 8" id="KW-0663">Pyridoxal phosphate</keyword>
<dbReference type="EMBL" id="CP157947">
    <property type="protein sequence ID" value="XBS70038.1"/>
    <property type="molecule type" value="Genomic_DNA"/>
</dbReference>
<dbReference type="GO" id="GO:0005829">
    <property type="term" value="C:cytosol"/>
    <property type="evidence" value="ECO:0007669"/>
    <property type="project" value="TreeGrafter"/>
</dbReference>
<dbReference type="InterPro" id="IPR020622">
    <property type="entry name" value="Ala_racemase_pyridoxalP-BS"/>
</dbReference>
<feature type="active site" description="Proton acceptor; specific for D-alanine" evidence="8">
    <location>
        <position position="34"/>
    </location>
</feature>
<dbReference type="Gene3D" id="3.20.20.10">
    <property type="entry name" value="Alanine racemase"/>
    <property type="match status" value="1"/>
</dbReference>
<dbReference type="Pfam" id="PF00842">
    <property type="entry name" value="Ala_racemase_C"/>
    <property type="match status" value="1"/>
</dbReference>
<keyword evidence="6 8" id="KW-0413">Isomerase</keyword>
<dbReference type="InterPro" id="IPR000821">
    <property type="entry name" value="Ala_racemase"/>
</dbReference>
<feature type="binding site" evidence="8 10">
    <location>
        <position position="130"/>
    </location>
    <ligand>
        <name>substrate</name>
    </ligand>
</feature>
<dbReference type="InterPro" id="IPR001608">
    <property type="entry name" value="Ala_racemase_N"/>
</dbReference>
<comment type="similarity">
    <text evidence="4 8">Belongs to the alanine racemase family.</text>
</comment>
<evidence type="ECO:0000256" key="7">
    <source>
        <dbReference type="ARBA" id="ARBA00037912"/>
    </source>
</evidence>
<comment type="pathway">
    <text evidence="7 8">Amino-acid biosynthesis; D-alanine biosynthesis; D-alanine from L-alanine: step 1/1.</text>
</comment>
<comment type="pathway">
    <text evidence="3">Cell wall biogenesis; peptidoglycan biosynthesis.</text>
</comment>
<dbReference type="CDD" id="cd06827">
    <property type="entry name" value="PLPDE_III_AR_proteobact"/>
    <property type="match status" value="1"/>
</dbReference>
<dbReference type="PANTHER" id="PTHR30511:SF4">
    <property type="entry name" value="ALANINE RACEMASE, BIOSYNTHETIC"/>
    <property type="match status" value="1"/>
</dbReference>
<dbReference type="SMART" id="SM01005">
    <property type="entry name" value="Ala_racemase_C"/>
    <property type="match status" value="1"/>
</dbReference>
<evidence type="ECO:0000256" key="4">
    <source>
        <dbReference type="ARBA" id="ARBA00007880"/>
    </source>
</evidence>
<gene>
    <name evidence="12" type="primary">alr</name>
    <name evidence="12" type="ORF">ABK905_01555</name>
</gene>
<evidence type="ECO:0000256" key="6">
    <source>
        <dbReference type="ARBA" id="ARBA00023235"/>
    </source>
</evidence>
<dbReference type="SUPFAM" id="SSF51419">
    <property type="entry name" value="PLP-binding barrel"/>
    <property type="match status" value="1"/>
</dbReference>
<evidence type="ECO:0000256" key="3">
    <source>
        <dbReference type="ARBA" id="ARBA00004752"/>
    </source>
</evidence>
<feature type="modified residue" description="N6-(pyridoxal phosphate)lysine" evidence="8 9">
    <location>
        <position position="34"/>
    </location>
</feature>
<dbReference type="AlphaFoldDB" id="A0AAU7QAA7"/>
<accession>A0AAU7QAA7</accession>
<evidence type="ECO:0000256" key="2">
    <source>
        <dbReference type="ARBA" id="ARBA00001933"/>
    </source>
</evidence>
<evidence type="ECO:0000256" key="9">
    <source>
        <dbReference type="PIRSR" id="PIRSR600821-50"/>
    </source>
</evidence>
<dbReference type="PRINTS" id="PR00992">
    <property type="entry name" value="ALARACEMASE"/>
</dbReference>
<dbReference type="PROSITE" id="PS00395">
    <property type="entry name" value="ALANINE_RACEMASE"/>
    <property type="match status" value="1"/>
</dbReference>
<evidence type="ECO:0000259" key="11">
    <source>
        <dbReference type="SMART" id="SM01005"/>
    </source>
</evidence>
<reference evidence="12" key="1">
    <citation type="submission" date="2024-06" db="EMBL/GenBank/DDBJ databases">
        <authorList>
            <person name="Coelho C."/>
            <person name="Bento M."/>
            <person name="Garcia E."/>
            <person name="Camelo A."/>
            <person name="Brandao I."/>
            <person name="Espirito Santo C."/>
            <person name="Trovao J."/>
            <person name="Verissimo A."/>
            <person name="Costa J."/>
            <person name="Tiago I."/>
        </authorList>
    </citation>
    <scope>NUCLEOTIDE SEQUENCE</scope>
    <source>
        <strain evidence="12">KWT182</strain>
    </source>
</reference>
<dbReference type="InterPro" id="IPR009006">
    <property type="entry name" value="Ala_racemase/Decarboxylase_C"/>
</dbReference>
<evidence type="ECO:0000256" key="1">
    <source>
        <dbReference type="ARBA" id="ARBA00000316"/>
    </source>
</evidence>
<sequence>MKTAVAVIDRRALRHNLLQVRRLAPHSGVVAIVKANAYGHGMPVTALTLQDDADCFGVARLSEALALRSAGITKPILLLEGYFAADELPLLADLSIDTAVHSPEQLLALEQANLASPLRVWMKLDTGMHRLGVSPQLAEEFYARLSACRNVRGPVNIMSHFARADETQADATPRQLACFDEFTQGKPGMQSIAASGGILFWPASHRDWVRPGIVLYGVSPGAGLGADYGLKPAMTLTSSLIAVRDHRAGEASGYGGVWVSARDTRLGVVAFGYGDGYPRSAPNGTPVWVNGREVPLAGRVSMDMLVVDLGPDSRERVGDRVVLWGPELPVERVAAASGISAYELITKLTSRVTVEYVETEPAEKASKDGATSLFNHSS</sequence>
<evidence type="ECO:0000256" key="10">
    <source>
        <dbReference type="PIRSR" id="PIRSR600821-52"/>
    </source>
</evidence>
<comment type="function">
    <text evidence="8">Catalyzes the interconversion of L-alanine and D-alanine. May also act on other amino acids.</text>
</comment>
<dbReference type="PANTHER" id="PTHR30511">
    <property type="entry name" value="ALANINE RACEMASE"/>
    <property type="match status" value="1"/>
</dbReference>
<dbReference type="FunFam" id="3.20.20.10:FF:000002">
    <property type="entry name" value="Alanine racemase"/>
    <property type="match status" value="1"/>
</dbReference>
<dbReference type="Gene3D" id="2.40.37.10">
    <property type="entry name" value="Lyase, Ornithine Decarboxylase, Chain A, domain 1"/>
    <property type="match status" value="1"/>
</dbReference>
<evidence type="ECO:0000256" key="8">
    <source>
        <dbReference type="HAMAP-Rule" id="MF_01201"/>
    </source>
</evidence>
<dbReference type="HAMAP" id="MF_01201">
    <property type="entry name" value="Ala_racemase"/>
    <property type="match status" value="1"/>
</dbReference>
<feature type="binding site" evidence="8 10">
    <location>
        <position position="302"/>
    </location>
    <ligand>
        <name>substrate</name>
    </ligand>
</feature>
<dbReference type="GO" id="GO:0030632">
    <property type="term" value="P:D-alanine biosynthetic process"/>
    <property type="evidence" value="ECO:0007669"/>
    <property type="project" value="UniProtKB-UniRule"/>
</dbReference>
<organism evidence="12">
    <name type="scientific">Acerihabitans sp. KWT182</name>
    <dbReference type="NCBI Taxonomy" id="3157919"/>
    <lineage>
        <taxon>Bacteria</taxon>
        <taxon>Pseudomonadati</taxon>
        <taxon>Pseudomonadota</taxon>
        <taxon>Gammaproteobacteria</taxon>
        <taxon>Enterobacterales</taxon>
        <taxon>Pectobacteriaceae</taxon>
        <taxon>Acerihabitans</taxon>
    </lineage>
</organism>